<name>A0ABT4HQZ9_9BACL</name>
<evidence type="ECO:0000313" key="2">
    <source>
        <dbReference type="EMBL" id="MCZ0829223.1"/>
    </source>
</evidence>
<dbReference type="EMBL" id="JAPTNG010000001">
    <property type="protein sequence ID" value="MCZ0829223.1"/>
    <property type="molecule type" value="Genomic_DNA"/>
</dbReference>
<evidence type="ECO:0000313" key="3">
    <source>
        <dbReference type="Proteomes" id="UP001067708"/>
    </source>
</evidence>
<accession>A0ABT4HQZ9</accession>
<evidence type="ECO:0000256" key="1">
    <source>
        <dbReference type="SAM" id="MobiDB-lite"/>
    </source>
</evidence>
<keyword evidence="3" id="KW-1185">Reference proteome</keyword>
<dbReference type="RefSeq" id="WP_212931405.1">
    <property type="nucleotide sequence ID" value="NZ_BORK01000003.1"/>
</dbReference>
<organism evidence="2 3">
    <name type="scientific">Brevibacillus halotolerans</name>
    <dbReference type="NCBI Taxonomy" id="1507437"/>
    <lineage>
        <taxon>Bacteria</taxon>
        <taxon>Bacillati</taxon>
        <taxon>Bacillota</taxon>
        <taxon>Bacilli</taxon>
        <taxon>Bacillales</taxon>
        <taxon>Paenibacillaceae</taxon>
        <taxon>Brevibacillus</taxon>
    </lineage>
</organism>
<gene>
    <name evidence="2" type="ORF">O0535_00260</name>
</gene>
<reference evidence="2" key="1">
    <citation type="submission" date="2022-09" db="EMBL/GenBank/DDBJ databases">
        <title>Genome analysis and characterization of larvicidal activity of Brevibacillus strains.</title>
        <authorList>
            <person name="Patrusheva E.V."/>
            <person name="Izotova A.O."/>
            <person name="Toshchakov S.V."/>
            <person name="Sineoky S.P."/>
        </authorList>
    </citation>
    <scope>NUCLEOTIDE SEQUENCE</scope>
    <source>
        <strain evidence="2">VKPM_B-13244</strain>
    </source>
</reference>
<comment type="caution">
    <text evidence="2">The sequence shown here is derived from an EMBL/GenBank/DDBJ whole genome shotgun (WGS) entry which is preliminary data.</text>
</comment>
<sequence length="86" mass="9448">MGTIKHNAIVVTGAKYAIDKLEMVHKKAQELFGTLLSPIIKSHSNGYQSFFVAPGSSKEGWEESNEGDRQRKELGSFIDSLAYSDG</sequence>
<proteinExistence type="predicted"/>
<dbReference type="Proteomes" id="UP001067708">
    <property type="component" value="Unassembled WGS sequence"/>
</dbReference>
<protein>
    <submittedName>
        <fullName evidence="2">Uncharacterized protein</fullName>
    </submittedName>
</protein>
<feature type="region of interest" description="Disordered" evidence="1">
    <location>
        <begin position="55"/>
        <end position="86"/>
    </location>
</feature>